<accession>A9NMX8</accession>
<organism evidence="1">
    <name type="scientific">Picea sitchensis</name>
    <name type="common">Sitka spruce</name>
    <name type="synonym">Pinus sitchensis</name>
    <dbReference type="NCBI Taxonomy" id="3332"/>
    <lineage>
        <taxon>Eukaryota</taxon>
        <taxon>Viridiplantae</taxon>
        <taxon>Streptophyta</taxon>
        <taxon>Embryophyta</taxon>
        <taxon>Tracheophyta</taxon>
        <taxon>Spermatophyta</taxon>
        <taxon>Pinopsida</taxon>
        <taxon>Pinidae</taxon>
        <taxon>Conifers I</taxon>
        <taxon>Pinales</taxon>
        <taxon>Pinaceae</taxon>
        <taxon>Picea</taxon>
    </lineage>
</organism>
<name>A9NMX8_PICSI</name>
<dbReference type="OMA" id="MMGFANS"/>
<proteinExistence type="evidence at transcript level"/>
<protein>
    <submittedName>
        <fullName evidence="1">Uncharacterized protein</fullName>
    </submittedName>
</protein>
<dbReference type="PANTHER" id="PTHR33702:SF5">
    <property type="entry name" value="OS01G0308600 PROTEIN"/>
    <property type="match status" value="1"/>
</dbReference>
<dbReference type="EMBL" id="EF082634">
    <property type="protein sequence ID" value="ABK21989.1"/>
    <property type="molecule type" value="mRNA"/>
</dbReference>
<sequence>MGVYGSLKVLLQRRKYVKLDGSTQRRRLRIAKLGGGRKRRRIWKFKLVRKIKIRRWMNPMVYLVKLRDAYVKMMLNLASSRVFSTDSVGGGFGPQYSVGGANPFGQRPLKEYDEKMLIEIYKTLVIQGEIQAAAMVAT</sequence>
<dbReference type="AlphaFoldDB" id="A9NMX8"/>
<reference evidence="1" key="1">
    <citation type="journal article" date="2008" name="BMC Genomics">
        <title>A conifer genomics resource of 200,000 spruce (Picea spp.) ESTs and 6,464 high-quality, sequence-finished full-length cDNAs for Sitka spruce (Picea sitchensis).</title>
        <authorList>
            <person name="Ralph S.G."/>
            <person name="Chun H.J."/>
            <person name="Kolosova N."/>
            <person name="Cooper D."/>
            <person name="Oddy C."/>
            <person name="Ritland C.E."/>
            <person name="Kirkpatrick R."/>
            <person name="Moore R."/>
            <person name="Barber S."/>
            <person name="Holt R.A."/>
            <person name="Jones S.J."/>
            <person name="Marra M.A."/>
            <person name="Douglas C.J."/>
            <person name="Ritland K."/>
            <person name="Bohlmann J."/>
        </authorList>
    </citation>
    <scope>NUCLEOTIDE SEQUENCE</scope>
    <source>
        <tissue evidence="1">Bark</tissue>
    </source>
</reference>
<dbReference type="PANTHER" id="PTHR33702">
    <property type="entry name" value="BNAA09G40010D PROTEIN"/>
    <property type="match status" value="1"/>
</dbReference>
<evidence type="ECO:0000313" key="1">
    <source>
        <dbReference type="EMBL" id="ABK21989.1"/>
    </source>
</evidence>